<dbReference type="Pfam" id="PF00535">
    <property type="entry name" value="Glycos_transf_2"/>
    <property type="match status" value="1"/>
</dbReference>
<dbReference type="PANTHER" id="PTHR22916">
    <property type="entry name" value="GLYCOSYLTRANSFERASE"/>
    <property type="match status" value="1"/>
</dbReference>
<evidence type="ECO:0000256" key="2">
    <source>
        <dbReference type="ARBA" id="ARBA00022679"/>
    </source>
</evidence>
<organism evidence="4 5">
    <name type="scientific">Agathobacter rectalis</name>
    <dbReference type="NCBI Taxonomy" id="39491"/>
    <lineage>
        <taxon>Bacteria</taxon>
        <taxon>Bacillati</taxon>
        <taxon>Bacillota</taxon>
        <taxon>Clostridia</taxon>
        <taxon>Lachnospirales</taxon>
        <taxon>Lachnospiraceae</taxon>
        <taxon>Agathobacter</taxon>
    </lineage>
</organism>
<protein>
    <submittedName>
        <fullName evidence="4">Glycosyltransferase</fullName>
    </submittedName>
</protein>
<dbReference type="Proteomes" id="UP000285290">
    <property type="component" value="Unassembled WGS sequence"/>
</dbReference>
<evidence type="ECO:0000256" key="1">
    <source>
        <dbReference type="ARBA" id="ARBA00022676"/>
    </source>
</evidence>
<dbReference type="Gene3D" id="3.90.550.10">
    <property type="entry name" value="Spore Coat Polysaccharide Biosynthesis Protein SpsA, Chain A"/>
    <property type="match status" value="1"/>
</dbReference>
<sequence>MERLVSIIIPVYNVQNELKSCVDSVISQTYKNIEIIIIDDGSTDGSAKICDNYEKKDNRIKVIHKLNGGLSDARNWGLEYARGEYVYFLDSDDLIKVDTIELLVCYCEKYDAEIGISWFCSFYSDSQLKNLLISCGNKDIEIMSKKEAIKKMILPGNYDHSGCGKLYKRSLWKDVAFPKGKLYEDLYTTYDLFYKANKVIYLLEPKYLYRQRIGSIMNSKIDVKHLELLDISDMVSDKLVNWYPEFKEIIRNKQTQTYANLLFKIMNYDRKTYKETQKRIVSLCRKNVVKCCCSPYMKINDKVKIILISLNKSIYPFFYKIAIKKNMKGENYDS</sequence>
<dbReference type="PANTHER" id="PTHR22916:SF51">
    <property type="entry name" value="GLYCOSYLTRANSFERASE EPSH-RELATED"/>
    <property type="match status" value="1"/>
</dbReference>
<dbReference type="EMBL" id="QSKC01000008">
    <property type="protein sequence ID" value="RHE32108.1"/>
    <property type="molecule type" value="Genomic_DNA"/>
</dbReference>
<dbReference type="SUPFAM" id="SSF53448">
    <property type="entry name" value="Nucleotide-diphospho-sugar transferases"/>
    <property type="match status" value="1"/>
</dbReference>
<accession>A0A414ITY8</accession>
<dbReference type="InterPro" id="IPR029044">
    <property type="entry name" value="Nucleotide-diphossugar_trans"/>
</dbReference>
<evidence type="ECO:0000313" key="5">
    <source>
        <dbReference type="Proteomes" id="UP000285290"/>
    </source>
</evidence>
<dbReference type="GO" id="GO:0016757">
    <property type="term" value="F:glycosyltransferase activity"/>
    <property type="evidence" value="ECO:0007669"/>
    <property type="project" value="UniProtKB-KW"/>
</dbReference>
<keyword evidence="2 4" id="KW-0808">Transferase</keyword>
<comment type="caution">
    <text evidence="4">The sequence shown here is derived from an EMBL/GenBank/DDBJ whole genome shotgun (WGS) entry which is preliminary data.</text>
</comment>
<feature type="domain" description="Glycosyltransferase 2-like" evidence="3">
    <location>
        <begin position="6"/>
        <end position="172"/>
    </location>
</feature>
<keyword evidence="1" id="KW-0328">Glycosyltransferase</keyword>
<dbReference type="AlphaFoldDB" id="A0A414ITY8"/>
<name>A0A414ITY8_9FIRM</name>
<dbReference type="InterPro" id="IPR001173">
    <property type="entry name" value="Glyco_trans_2-like"/>
</dbReference>
<dbReference type="RefSeq" id="WP_117997166.1">
    <property type="nucleotide sequence ID" value="NZ_QRWI01000006.1"/>
</dbReference>
<dbReference type="CDD" id="cd00761">
    <property type="entry name" value="Glyco_tranf_GTA_type"/>
    <property type="match status" value="1"/>
</dbReference>
<evidence type="ECO:0000259" key="3">
    <source>
        <dbReference type="Pfam" id="PF00535"/>
    </source>
</evidence>
<evidence type="ECO:0000313" key="4">
    <source>
        <dbReference type="EMBL" id="RHE32108.1"/>
    </source>
</evidence>
<proteinExistence type="predicted"/>
<reference evidence="4 5" key="1">
    <citation type="submission" date="2018-08" db="EMBL/GenBank/DDBJ databases">
        <title>A genome reference for cultivated species of the human gut microbiota.</title>
        <authorList>
            <person name="Zou Y."/>
            <person name="Xue W."/>
            <person name="Luo G."/>
        </authorList>
    </citation>
    <scope>NUCLEOTIDE SEQUENCE [LARGE SCALE GENOMIC DNA]</scope>
    <source>
        <strain evidence="4 5">AM29-10</strain>
    </source>
</reference>
<gene>
    <name evidence="4" type="ORF">DW753_07630</name>
</gene>